<dbReference type="KEGG" id="ebi:EbC_27640"/>
<name>D8MTY8_ERWBE</name>
<dbReference type="Proteomes" id="UP000008793">
    <property type="component" value="Chromosome"/>
</dbReference>
<evidence type="ECO:0000313" key="2">
    <source>
        <dbReference type="Proteomes" id="UP000008793"/>
    </source>
</evidence>
<organism evidence="2">
    <name type="scientific">Erwinia billingiae (strain Eb661)</name>
    <dbReference type="NCBI Taxonomy" id="634500"/>
    <lineage>
        <taxon>Bacteria</taxon>
        <taxon>Pseudomonadati</taxon>
        <taxon>Pseudomonadota</taxon>
        <taxon>Gammaproteobacteria</taxon>
        <taxon>Enterobacterales</taxon>
        <taxon>Erwiniaceae</taxon>
        <taxon>Erwinia</taxon>
    </lineage>
</organism>
<protein>
    <submittedName>
        <fullName evidence="1">Uncharacterized protein</fullName>
    </submittedName>
</protein>
<proteinExistence type="predicted"/>
<gene>
    <name evidence="1" type="ordered locus">EbC_27640</name>
</gene>
<keyword evidence="2" id="KW-1185">Reference proteome</keyword>
<accession>D8MTY8</accession>
<dbReference type="HOGENOM" id="CLU_3251222_0_0_6"/>
<reference evidence="1 2" key="1">
    <citation type="journal article" date="2010" name="BMC Genomics">
        <title>Genome comparison of the epiphytic bacteria Erwinia billingiae and E. tasmaniensis with the pear pathogen E. pyrifoliae.</title>
        <authorList>
            <person name="Kube M."/>
            <person name="Migdoll A.M."/>
            <person name="Gehring I."/>
            <person name="Heitmann K."/>
            <person name="Mayer Y."/>
            <person name="Kuhl H."/>
            <person name="Knaust F."/>
            <person name="Geider K."/>
            <person name="Reinhardt R."/>
        </authorList>
    </citation>
    <scope>NUCLEOTIDE SEQUENCE [LARGE SCALE GENOMIC DNA]</scope>
    <source>
        <strain evidence="1 2">Eb661</strain>
    </source>
</reference>
<evidence type="ECO:0000313" key="1">
    <source>
        <dbReference type="EMBL" id="CAX60295.1"/>
    </source>
</evidence>
<dbReference type="EMBL" id="FP236843">
    <property type="protein sequence ID" value="CAX60295.1"/>
    <property type="molecule type" value="Genomic_DNA"/>
</dbReference>
<dbReference type="AlphaFoldDB" id="D8MTY8"/>
<sequence>MRQENIFAGRGSNGELRQGLTHAASYEAHQPDEKTVNKSYIK</sequence>